<organism evidence="1 2">
    <name type="scientific">Candidatus Sulfotelmatobacter kueseliae</name>
    <dbReference type="NCBI Taxonomy" id="2042962"/>
    <lineage>
        <taxon>Bacteria</taxon>
        <taxon>Pseudomonadati</taxon>
        <taxon>Acidobacteriota</taxon>
        <taxon>Terriglobia</taxon>
        <taxon>Terriglobales</taxon>
        <taxon>Candidatus Korobacteraceae</taxon>
        <taxon>Candidatus Sulfotelmatobacter</taxon>
    </lineage>
</organism>
<dbReference type="Proteomes" id="UP000238701">
    <property type="component" value="Unassembled WGS sequence"/>
</dbReference>
<protein>
    <submittedName>
        <fullName evidence="1">Uncharacterized protein</fullName>
    </submittedName>
</protein>
<accession>A0A2U3L2R3</accession>
<reference evidence="2" key="1">
    <citation type="submission" date="2018-02" db="EMBL/GenBank/DDBJ databases">
        <authorList>
            <person name="Hausmann B."/>
        </authorList>
    </citation>
    <scope>NUCLEOTIDE SEQUENCE [LARGE SCALE GENOMIC DNA]</scope>
    <source>
        <strain evidence="2">Peat soil MAG SbA1</strain>
    </source>
</reference>
<dbReference type="EMBL" id="OMOD01000159">
    <property type="protein sequence ID" value="SPF46079.1"/>
    <property type="molecule type" value="Genomic_DNA"/>
</dbReference>
<evidence type="ECO:0000313" key="2">
    <source>
        <dbReference type="Proteomes" id="UP000238701"/>
    </source>
</evidence>
<name>A0A2U3L2R3_9BACT</name>
<evidence type="ECO:0000313" key="1">
    <source>
        <dbReference type="EMBL" id="SPF46079.1"/>
    </source>
</evidence>
<dbReference type="AlphaFoldDB" id="A0A2U3L2R3"/>
<sequence length="20" mass="2143">MQDVDALTIFVPDIDPLLGA</sequence>
<proteinExistence type="predicted"/>
<gene>
    <name evidence="1" type="ORF">SBA1_630028</name>
</gene>